<dbReference type="EMBL" id="JFZA02000062">
    <property type="protein sequence ID" value="KFG88256.1"/>
    <property type="molecule type" value="Genomic_DNA"/>
</dbReference>
<dbReference type="InterPro" id="IPR037972">
    <property type="entry name" value="RepB_N"/>
</dbReference>
<dbReference type="SMART" id="SM00470">
    <property type="entry name" value="ParB"/>
    <property type="match status" value="1"/>
</dbReference>
<protein>
    <submittedName>
        <fullName evidence="4">Chromosome partitioning protein ParB</fullName>
    </submittedName>
</protein>
<comment type="similarity">
    <text evidence="1">Belongs to the ParB family.</text>
</comment>
<dbReference type="PANTHER" id="PTHR33375">
    <property type="entry name" value="CHROMOSOME-PARTITIONING PROTEIN PARB-RELATED"/>
    <property type="match status" value="1"/>
</dbReference>
<dbReference type="Gene3D" id="1.10.10.2830">
    <property type="match status" value="1"/>
</dbReference>
<feature type="region of interest" description="Disordered" evidence="2">
    <location>
        <begin position="14"/>
        <end position="48"/>
    </location>
</feature>
<evidence type="ECO:0000256" key="1">
    <source>
        <dbReference type="ARBA" id="ARBA00006295"/>
    </source>
</evidence>
<dbReference type="PANTHER" id="PTHR33375:SF1">
    <property type="entry name" value="CHROMOSOME-PARTITIONING PROTEIN PARB-RELATED"/>
    <property type="match status" value="1"/>
</dbReference>
<dbReference type="InterPro" id="IPR004437">
    <property type="entry name" value="ParB/RepB/Spo0J"/>
</dbReference>
<dbReference type="GO" id="GO:0007059">
    <property type="term" value="P:chromosome segregation"/>
    <property type="evidence" value="ECO:0007669"/>
    <property type="project" value="TreeGrafter"/>
</dbReference>
<dbReference type="SUPFAM" id="SSF110849">
    <property type="entry name" value="ParB/Sulfiredoxin"/>
    <property type="match status" value="1"/>
</dbReference>
<evidence type="ECO:0000313" key="4">
    <source>
        <dbReference type="EMBL" id="KFG88256.1"/>
    </source>
</evidence>
<proteinExistence type="inferred from homology"/>
<evidence type="ECO:0000313" key="5">
    <source>
        <dbReference type="Proteomes" id="UP000024284"/>
    </source>
</evidence>
<sequence length="368" mass="40472">MARKQSDYLAALLSDEAEAPAPASEAVNEVVGEAEAEPIPSPAATAAPARLERARGSTLLGRETALARLASGEVRQVTQLLLDPAKVRIWPGNARLYQHLTEDNCRELIDSIIAEGGQKVPAVVRRVEGDPYHDYEVIAGTRRHFSISWLRRHSYPDMMFVAQVAQLDDEAAFRLADLENRARKDVTDLERARNYAEALGTHYGSHLTRMAERLKLSKGWLSKMIKVAGIPDDIIEAFPSPGEVQLKPAYPLAQALDNHAAATIIHAEAARLATTQRERRAAGAPPIPAVEILKRLLDAPRVAVSEPKEEPFTWTTRYGRPALTVQSANRQGITIRFHAGSGADMETLATALRDTLEHLERRGMGLQQ</sequence>
<dbReference type="OrthoDB" id="7190674at2"/>
<dbReference type="InterPro" id="IPR003115">
    <property type="entry name" value="ParB_N"/>
</dbReference>
<dbReference type="Proteomes" id="UP000024284">
    <property type="component" value="Unassembled WGS sequence"/>
</dbReference>
<accession>A0A086P4D8</accession>
<dbReference type="NCBIfam" id="TIGR00180">
    <property type="entry name" value="parB_part"/>
    <property type="match status" value="1"/>
</dbReference>
<dbReference type="GO" id="GO:0003677">
    <property type="term" value="F:DNA binding"/>
    <property type="evidence" value="ECO:0007669"/>
    <property type="project" value="InterPro"/>
</dbReference>
<evidence type="ECO:0000256" key="2">
    <source>
        <dbReference type="SAM" id="MobiDB-lite"/>
    </source>
</evidence>
<feature type="domain" description="ParB-like N-terminal" evidence="3">
    <location>
        <begin position="80"/>
        <end position="181"/>
    </location>
</feature>
<dbReference type="SUPFAM" id="SSF109709">
    <property type="entry name" value="KorB DNA-binding domain-like"/>
    <property type="match status" value="1"/>
</dbReference>
<dbReference type="GO" id="GO:0005694">
    <property type="term" value="C:chromosome"/>
    <property type="evidence" value="ECO:0007669"/>
    <property type="project" value="TreeGrafter"/>
</dbReference>
<dbReference type="InterPro" id="IPR050336">
    <property type="entry name" value="Chromosome_partition/occlusion"/>
</dbReference>
<evidence type="ECO:0000259" key="3">
    <source>
        <dbReference type="SMART" id="SM00470"/>
    </source>
</evidence>
<reference evidence="4" key="1">
    <citation type="submission" date="2014-08" db="EMBL/GenBank/DDBJ databases">
        <title>Draft genome sequences of Sphingobium herbicidovorans.</title>
        <authorList>
            <person name="Gan H.M."/>
            <person name="Gan H.Y."/>
            <person name="Savka M.A."/>
        </authorList>
    </citation>
    <scope>NUCLEOTIDE SEQUENCE [LARGE SCALE GENOMIC DNA]</scope>
    <source>
        <strain evidence="4">NBRC 16415</strain>
    </source>
</reference>
<feature type="compositionally biased region" description="Low complexity" evidence="2">
    <location>
        <begin position="14"/>
        <end position="33"/>
    </location>
</feature>
<keyword evidence="5" id="KW-1185">Reference proteome</keyword>
<dbReference type="PATRIC" id="fig|1219045.3.peg.3892"/>
<dbReference type="InterPro" id="IPR040873">
    <property type="entry name" value="SoPB_HTH"/>
</dbReference>
<organism evidence="4 5">
    <name type="scientific">Sphingobium herbicidovorans (strain ATCC 700291 / DSM 11019 / CCUG 56400 / KCTC 2939 / LMG 18315 / NBRC 16415 / MH)</name>
    <name type="common">Sphingomonas herbicidovorans</name>
    <dbReference type="NCBI Taxonomy" id="1219045"/>
    <lineage>
        <taxon>Bacteria</taxon>
        <taxon>Pseudomonadati</taxon>
        <taxon>Pseudomonadota</taxon>
        <taxon>Alphaproteobacteria</taxon>
        <taxon>Sphingomonadales</taxon>
        <taxon>Sphingomonadaceae</taxon>
        <taxon>Sphingobium</taxon>
    </lineage>
</organism>
<dbReference type="RefSeq" id="WP_037469288.1">
    <property type="nucleotide sequence ID" value="NZ_BCZD01000016.1"/>
</dbReference>
<comment type="caution">
    <text evidence="4">The sequence shown here is derived from an EMBL/GenBank/DDBJ whole genome shotgun (WGS) entry which is preliminary data.</text>
</comment>
<gene>
    <name evidence="4" type="ORF">BV98_003838</name>
</gene>
<dbReference type="eggNOG" id="COG1475">
    <property type="taxonomic scope" value="Bacteria"/>
</dbReference>
<dbReference type="CDD" id="cd16405">
    <property type="entry name" value="RepB_like_N"/>
    <property type="match status" value="1"/>
</dbReference>
<dbReference type="InterPro" id="IPR036086">
    <property type="entry name" value="ParB/Sulfiredoxin_sf"/>
</dbReference>
<dbReference type="STRING" id="76947.GCA_002080435_03761"/>
<dbReference type="Pfam" id="PF18090">
    <property type="entry name" value="SoPB_HTH"/>
    <property type="match status" value="1"/>
</dbReference>
<name>A0A086P4D8_SPHHM</name>
<dbReference type="AlphaFoldDB" id="A0A086P4D8"/>